<organism evidence="1 2">
    <name type="scientific">Gigaspora rosea</name>
    <dbReference type="NCBI Taxonomy" id="44941"/>
    <lineage>
        <taxon>Eukaryota</taxon>
        <taxon>Fungi</taxon>
        <taxon>Fungi incertae sedis</taxon>
        <taxon>Mucoromycota</taxon>
        <taxon>Glomeromycotina</taxon>
        <taxon>Glomeromycetes</taxon>
        <taxon>Diversisporales</taxon>
        <taxon>Gigasporaceae</taxon>
        <taxon>Gigaspora</taxon>
    </lineage>
</organism>
<dbReference type="Proteomes" id="UP000266673">
    <property type="component" value="Unassembled WGS sequence"/>
</dbReference>
<comment type="caution">
    <text evidence="1">The sequence shown here is derived from an EMBL/GenBank/DDBJ whole genome shotgun (WGS) entry which is preliminary data.</text>
</comment>
<name>A0A397U882_9GLOM</name>
<accession>A0A397U882</accession>
<dbReference type="AlphaFoldDB" id="A0A397U882"/>
<proteinExistence type="predicted"/>
<sequence length="193" mass="22789">MREEVVKQVAKARLRKSLTVLNKTLCLLFLRFTKEFCSWTSNNRDINQLIQQTQLNISTFRDNRYHWIPLSKRSFGIVFKAIWIDEYITEKESTKTRAPIEIRLKSLDNSKNIKQEFLEEIKNQYKHRSNSARVCIRTFPVSPYLLMTTFSLFALLEKVVAMVPTCPPKEEFLMHTGSLGLYTFMELRISTRI</sequence>
<protein>
    <submittedName>
        <fullName evidence="1">Uncharacterized protein</fullName>
    </submittedName>
</protein>
<gene>
    <name evidence="1" type="ORF">C2G38_2220070</name>
</gene>
<reference evidence="1 2" key="1">
    <citation type="submission" date="2018-06" db="EMBL/GenBank/DDBJ databases">
        <title>Comparative genomics reveals the genomic features of Rhizophagus irregularis, R. cerebriforme, R. diaphanum and Gigaspora rosea, and their symbiotic lifestyle signature.</title>
        <authorList>
            <person name="Morin E."/>
            <person name="San Clemente H."/>
            <person name="Chen E.C.H."/>
            <person name="De La Providencia I."/>
            <person name="Hainaut M."/>
            <person name="Kuo A."/>
            <person name="Kohler A."/>
            <person name="Murat C."/>
            <person name="Tang N."/>
            <person name="Roy S."/>
            <person name="Loubradou J."/>
            <person name="Henrissat B."/>
            <person name="Grigoriev I.V."/>
            <person name="Corradi N."/>
            <person name="Roux C."/>
            <person name="Martin F.M."/>
        </authorList>
    </citation>
    <scope>NUCLEOTIDE SEQUENCE [LARGE SCALE GENOMIC DNA]</scope>
    <source>
        <strain evidence="1 2">DAOM 194757</strain>
    </source>
</reference>
<evidence type="ECO:0000313" key="2">
    <source>
        <dbReference type="Proteomes" id="UP000266673"/>
    </source>
</evidence>
<dbReference type="EMBL" id="QKWP01002013">
    <property type="protein sequence ID" value="RIB05277.1"/>
    <property type="molecule type" value="Genomic_DNA"/>
</dbReference>
<keyword evidence="2" id="KW-1185">Reference proteome</keyword>
<evidence type="ECO:0000313" key="1">
    <source>
        <dbReference type="EMBL" id="RIB05277.1"/>
    </source>
</evidence>